<feature type="region of interest" description="Disordered" evidence="2">
    <location>
        <begin position="1"/>
        <end position="35"/>
    </location>
</feature>
<dbReference type="PANTHER" id="PTHR10183:SF423">
    <property type="entry name" value="LEUCINE-RICH REPEAT PROTEIN (LRRP)"/>
    <property type="match status" value="1"/>
</dbReference>
<feature type="compositionally biased region" description="Low complexity" evidence="2">
    <location>
        <begin position="262"/>
        <end position="276"/>
    </location>
</feature>
<evidence type="ECO:0000313" key="5">
    <source>
        <dbReference type="Proteomes" id="UP000673552"/>
    </source>
</evidence>
<dbReference type="GO" id="GO:0004198">
    <property type="term" value="F:calcium-dependent cysteine-type endopeptidase activity"/>
    <property type="evidence" value="ECO:0007669"/>
    <property type="project" value="InterPro"/>
</dbReference>
<feature type="region of interest" description="Disordered" evidence="2">
    <location>
        <begin position="742"/>
        <end position="775"/>
    </location>
</feature>
<comment type="caution">
    <text evidence="1">Lacks conserved residue(s) required for the propagation of feature annotation.</text>
</comment>
<dbReference type="KEGG" id="lmat:92510251"/>
<reference evidence="4 5" key="1">
    <citation type="submission" date="2021-03" db="EMBL/GenBank/DDBJ databases">
        <title>Leishmania (Mundinia) martiniquensis Genome sequencing and assembly.</title>
        <authorList>
            <person name="Almutairi H."/>
            <person name="Gatherer D."/>
        </authorList>
    </citation>
    <scope>NUCLEOTIDE SEQUENCE [LARGE SCALE GENOMIC DNA]</scope>
    <source>
        <strain evidence="4">LSCM1</strain>
    </source>
</reference>
<dbReference type="SUPFAM" id="SSF54001">
    <property type="entry name" value="Cysteine proteinases"/>
    <property type="match status" value="1"/>
</dbReference>
<dbReference type="EMBL" id="JAFEUZ010000036">
    <property type="protein sequence ID" value="KAG5463907.1"/>
    <property type="molecule type" value="Genomic_DNA"/>
</dbReference>
<keyword evidence="5" id="KW-1185">Reference proteome</keyword>
<accession>A0A836GBC5</accession>
<dbReference type="PANTHER" id="PTHR10183">
    <property type="entry name" value="CALPAIN"/>
    <property type="match status" value="1"/>
</dbReference>
<organism evidence="4 5">
    <name type="scientific">Leishmania martiniquensis</name>
    <dbReference type="NCBI Taxonomy" id="1580590"/>
    <lineage>
        <taxon>Eukaryota</taxon>
        <taxon>Discoba</taxon>
        <taxon>Euglenozoa</taxon>
        <taxon>Kinetoplastea</taxon>
        <taxon>Metakinetoplastina</taxon>
        <taxon>Trypanosomatida</taxon>
        <taxon>Trypanosomatidae</taxon>
        <taxon>Leishmaniinae</taxon>
        <taxon>Leishmania</taxon>
    </lineage>
</organism>
<feature type="region of interest" description="Disordered" evidence="2">
    <location>
        <begin position="319"/>
        <end position="369"/>
    </location>
</feature>
<dbReference type="AlphaFoldDB" id="A0A836GBC5"/>
<dbReference type="SMART" id="SM00230">
    <property type="entry name" value="CysPc"/>
    <property type="match status" value="1"/>
</dbReference>
<dbReference type="PROSITE" id="PS50203">
    <property type="entry name" value="CALPAIN_CAT"/>
    <property type="match status" value="1"/>
</dbReference>
<feature type="region of interest" description="Disordered" evidence="2">
    <location>
        <begin position="50"/>
        <end position="100"/>
    </location>
</feature>
<proteinExistence type="predicted"/>
<feature type="region of interest" description="Disordered" evidence="2">
    <location>
        <begin position="250"/>
        <end position="276"/>
    </location>
</feature>
<dbReference type="GeneID" id="92510251"/>
<evidence type="ECO:0000313" key="4">
    <source>
        <dbReference type="EMBL" id="KAG5463907.1"/>
    </source>
</evidence>
<feature type="domain" description="Calpain catalytic" evidence="3">
    <location>
        <begin position="452"/>
        <end position="807"/>
    </location>
</feature>
<dbReference type="RefSeq" id="XP_067173844.1">
    <property type="nucleotide sequence ID" value="XM_067317739.1"/>
</dbReference>
<dbReference type="Proteomes" id="UP000673552">
    <property type="component" value="Chromosome 36"/>
</dbReference>
<dbReference type="GO" id="GO:0006508">
    <property type="term" value="P:proteolysis"/>
    <property type="evidence" value="ECO:0007669"/>
    <property type="project" value="InterPro"/>
</dbReference>
<feature type="compositionally biased region" description="Basic and acidic residues" evidence="2">
    <location>
        <begin position="990"/>
        <end position="1000"/>
    </location>
</feature>
<feature type="compositionally biased region" description="Basic and acidic residues" evidence="2">
    <location>
        <begin position="85"/>
        <end position="100"/>
    </location>
</feature>
<protein>
    <recommendedName>
        <fullName evidence="3">Calpain catalytic domain-containing protein</fullName>
    </recommendedName>
</protein>
<evidence type="ECO:0000259" key="3">
    <source>
        <dbReference type="PROSITE" id="PS50203"/>
    </source>
</evidence>
<gene>
    <name evidence="4" type="ORF">LSCM1_00080</name>
</gene>
<name>A0A836GBC5_9TRYP</name>
<evidence type="ECO:0000256" key="1">
    <source>
        <dbReference type="PROSITE-ProRule" id="PRU00239"/>
    </source>
</evidence>
<evidence type="ECO:0000256" key="2">
    <source>
        <dbReference type="SAM" id="MobiDB-lite"/>
    </source>
</evidence>
<dbReference type="InterPro" id="IPR022684">
    <property type="entry name" value="Calpain_cysteine_protease"/>
</dbReference>
<dbReference type="Pfam" id="PF00648">
    <property type="entry name" value="Peptidase_C2"/>
    <property type="match status" value="1"/>
</dbReference>
<feature type="compositionally biased region" description="Basic and acidic residues" evidence="2">
    <location>
        <begin position="746"/>
        <end position="759"/>
    </location>
</feature>
<feature type="region of interest" description="Disordered" evidence="2">
    <location>
        <begin position="977"/>
        <end position="1017"/>
    </location>
</feature>
<dbReference type="InterPro" id="IPR038765">
    <property type="entry name" value="Papain-like_cys_pep_sf"/>
</dbReference>
<dbReference type="OrthoDB" id="424753at2759"/>
<comment type="caution">
    <text evidence="4">The sequence shown here is derived from an EMBL/GenBank/DDBJ whole genome shotgun (WGS) entry which is preliminary data.</text>
</comment>
<dbReference type="InterPro" id="IPR001300">
    <property type="entry name" value="Peptidase_C2_calpain_cat"/>
</dbReference>
<sequence>MNRPGVQYWVPSGSVQRQPPTHSPPVSPPASRTSTSDYYEVCGVSLPLLKSTLPPTPLQAPPPPPPPSPLQFTSGGRASDGGDVSDSKDSVQRQRERQQRADEIAHLEATLAQERADCAQILDSLQASLQRERLLRTSAEQGRQSAQDEGKQLRAAIRAFLAHPPSDDNPESWRTTAPISLYEEARRLLMQCKKTFAELKALQSRAADPAGLELLCRYDIPLLGEIPPAWPPGTPKSIDHEELGRSLAGGSVNRGARPTSCAPEEAAAGTAQAPVEGTPAGLEISALTTLSRGTPCSASSATQEHSVLPIACKAPQSSCEKCDPHPVNASSNDAGTADVGGEMLSTDGRRRPRSLLLSPPSPSPPPNTGDAVQVWKGPMQELTEPTAHATAMARRLDAGDYARLIESEAEGMIRDADCHHRHVAEAIAALAASRGLRTASEVAALCRRCGLQYIDAEFLPVSETLGLDSGGRCHGEDPRRSTSFAVQWRLRDAVVPPDRKSELLTSVGIDPRSLRCGRLGDAGVVAALAALAEAAGAVASMFSSTTSEDEDNGLYTVWLCVRGWWTRVTVDAYLPCVLEPNRPVMLYGCSSNTTYDLWGPICEKALAKVLCGYHSLSSLTADAAIGYFTGGPVECWDWWHRRSGAALEEMKATLDSSTRGVGVVLLSTFAAAALRERSHRSRTAAGAHAMYQRLGLRPGTAYRVLAVADNAEGEPMLLLRNWTQQHEQQLDGQECDVFDLDSAGGDDGRNVSPRRERSDSSVASKGRLAKPPLQSRTAASHDDSCVWLSYAKEVLPHFDDCHVCFDCRRYHDLRIPIVFAGSRPAIPAQVVRVRVQEGSVRLTQGVTRPPTRLWIGLHQPASCAAPDGARSAASLWGLKVTLVGQEEAPVPFGRSAGRVHPARWSYLLSESFLGEPKELPAVWMYLELDATADSVPDLVTNFSDENAAAGCTTIDFFVVPQMERVVRTDRAYADEGQDGLGSLGFGAPSRQDRRGGEEPQRSYQSENAAPCADQGGCASDVESVPWTQRGIHHPASAAANLPGSTTTAVVAVLAEHRDSVVVDVVDAPEELRAAVYHNVLDHIDFSDCTPAGTCQLSHASQQSQSSAAPIPRQTRCQLNGRCMPTFSW</sequence>
<feature type="compositionally biased region" description="Pro residues" evidence="2">
    <location>
        <begin position="54"/>
        <end position="69"/>
    </location>
</feature>